<dbReference type="Proteomes" id="UP000783102">
    <property type="component" value="Unassembled WGS sequence"/>
</dbReference>
<dbReference type="SUPFAM" id="SSF110997">
    <property type="entry name" value="Sporulation related repeat"/>
    <property type="match status" value="1"/>
</dbReference>
<evidence type="ECO:0000259" key="2">
    <source>
        <dbReference type="PROSITE" id="PS51724"/>
    </source>
</evidence>
<feature type="region of interest" description="Disordered" evidence="1">
    <location>
        <begin position="100"/>
        <end position="172"/>
    </location>
</feature>
<dbReference type="InterPro" id="IPR052521">
    <property type="entry name" value="Cell_div_SPOR-domain"/>
</dbReference>
<dbReference type="AlphaFoldDB" id="A0A9Q2WIB4"/>
<dbReference type="Pfam" id="PF05036">
    <property type="entry name" value="SPOR"/>
    <property type="match status" value="1"/>
</dbReference>
<dbReference type="GO" id="GO:0032506">
    <property type="term" value="P:cytokinetic process"/>
    <property type="evidence" value="ECO:0007669"/>
    <property type="project" value="TreeGrafter"/>
</dbReference>
<dbReference type="EMBL" id="JAANEY010000001">
    <property type="protein sequence ID" value="MBT8550742.1"/>
    <property type="molecule type" value="Genomic_DNA"/>
</dbReference>
<feature type="compositionally biased region" description="Low complexity" evidence="1">
    <location>
        <begin position="143"/>
        <end position="153"/>
    </location>
</feature>
<feature type="region of interest" description="Disordered" evidence="1">
    <location>
        <begin position="188"/>
        <end position="207"/>
    </location>
</feature>
<dbReference type="PANTHER" id="PTHR38687">
    <property type="entry name" value="CELL DIVISION PROTEIN DEDD-RELATED"/>
    <property type="match status" value="1"/>
</dbReference>
<dbReference type="PROSITE" id="PS51724">
    <property type="entry name" value="SPOR"/>
    <property type="match status" value="1"/>
</dbReference>
<dbReference type="PANTHER" id="PTHR38687:SF1">
    <property type="entry name" value="CELL DIVISION PROTEIN DEDD"/>
    <property type="match status" value="1"/>
</dbReference>
<name>A0A9Q2WIB4_9BURK</name>
<evidence type="ECO:0000313" key="4">
    <source>
        <dbReference type="Proteomes" id="UP000783102"/>
    </source>
</evidence>
<dbReference type="InterPro" id="IPR036680">
    <property type="entry name" value="SPOR-like_sf"/>
</dbReference>
<dbReference type="GO" id="GO:0032153">
    <property type="term" value="C:cell division site"/>
    <property type="evidence" value="ECO:0007669"/>
    <property type="project" value="TreeGrafter"/>
</dbReference>
<accession>A0A9Q2WIB4</accession>
<dbReference type="Gene3D" id="3.30.70.1070">
    <property type="entry name" value="Sporulation related repeat"/>
    <property type="match status" value="1"/>
</dbReference>
<dbReference type="InterPro" id="IPR007730">
    <property type="entry name" value="SPOR-like_dom"/>
</dbReference>
<feature type="domain" description="SPOR" evidence="2">
    <location>
        <begin position="204"/>
        <end position="283"/>
    </location>
</feature>
<protein>
    <submittedName>
        <fullName evidence="3">Sporulation protein</fullName>
    </submittedName>
</protein>
<gene>
    <name evidence="3" type="ORF">G6731_02025</name>
</gene>
<organism evidence="3 4">
    <name type="scientific">Polynucleobacter paneuropaeus</name>
    <dbReference type="NCBI Taxonomy" id="2527775"/>
    <lineage>
        <taxon>Bacteria</taxon>
        <taxon>Pseudomonadati</taxon>
        <taxon>Pseudomonadota</taxon>
        <taxon>Betaproteobacteria</taxon>
        <taxon>Burkholderiales</taxon>
        <taxon>Burkholderiaceae</taxon>
        <taxon>Polynucleobacter</taxon>
    </lineage>
</organism>
<feature type="compositionally biased region" description="Low complexity" evidence="1">
    <location>
        <begin position="163"/>
        <end position="172"/>
    </location>
</feature>
<evidence type="ECO:0000256" key="1">
    <source>
        <dbReference type="SAM" id="MobiDB-lite"/>
    </source>
</evidence>
<sequence>MIRLPKLFKRNSQSYDLQRGSAGTRRTPKKITSRAFIRSQENEEPALTEDPDIQRARHRLIGAGVLVILAFIALPRILDSKPKPVNNDIAVNIVTSLPVPGMNSEKVTAQSTPSSVAPIAPVPSPAPSNKVEAKSDTNKLDANTNTNTSQNQTPPAVSATDTKPSASPVPAKSAALGLAAGEEVIAATNKTKPKTDTPATKPASNTPGKFVIQIGAFASEDRANGWITKMKDQKIPNYVNNKTSPDGTKLFVLRAGPFPDRESAEAAEKKIKAMGLNSRIVETGKS</sequence>
<comment type="caution">
    <text evidence="3">The sequence shown here is derived from an EMBL/GenBank/DDBJ whole genome shotgun (WGS) entry which is preliminary data.</text>
</comment>
<proteinExistence type="predicted"/>
<reference evidence="3" key="1">
    <citation type="journal article" date="2021" name="Genome Biol. Evol.">
        <title>Continental-Scale Gene Flow Prevents Allopatric Divergence of Pelagic Freshwater Bacteria.</title>
        <authorList>
            <person name="Hoetzinger M."/>
            <person name="Pitt A."/>
            <person name="Huemer A."/>
            <person name="Hahn M.W."/>
        </authorList>
    </citation>
    <scope>NUCLEOTIDE SEQUENCE</scope>
    <source>
        <strain evidence="3">SM1-W8</strain>
    </source>
</reference>
<evidence type="ECO:0000313" key="3">
    <source>
        <dbReference type="EMBL" id="MBT8550742.1"/>
    </source>
</evidence>
<feature type="compositionally biased region" description="Low complexity" evidence="1">
    <location>
        <begin position="188"/>
        <end position="203"/>
    </location>
</feature>
<dbReference type="GO" id="GO:0042834">
    <property type="term" value="F:peptidoglycan binding"/>
    <property type="evidence" value="ECO:0007669"/>
    <property type="project" value="InterPro"/>
</dbReference>
<dbReference type="GO" id="GO:0030428">
    <property type="term" value="C:cell septum"/>
    <property type="evidence" value="ECO:0007669"/>
    <property type="project" value="TreeGrafter"/>
</dbReference>